<evidence type="ECO:0000313" key="7">
    <source>
        <dbReference type="EMBL" id="VTQ90823.1"/>
    </source>
</evidence>
<proteinExistence type="inferred from homology"/>
<dbReference type="RefSeq" id="WP_138210305.1">
    <property type="nucleotide sequence ID" value="NZ_CBCRUQ010000005.1"/>
</dbReference>
<dbReference type="GO" id="GO:0008234">
    <property type="term" value="F:cysteine-type peptidase activity"/>
    <property type="evidence" value="ECO:0007669"/>
    <property type="project" value="UniProtKB-KW"/>
</dbReference>
<dbReference type="GO" id="GO:0006508">
    <property type="term" value="P:proteolysis"/>
    <property type="evidence" value="ECO:0007669"/>
    <property type="project" value="UniProtKB-KW"/>
</dbReference>
<accession>A0A4U9RJQ6</accession>
<keyword evidence="7" id="KW-0687">Ribonucleoprotein</keyword>
<keyword evidence="1" id="KW-0690">Ribosome biogenesis</keyword>
<dbReference type="PANTHER" id="PTHR39178:SF1">
    <property type="entry name" value="RIBOSOMAL-PROCESSING CYSTEINE PROTEASE PRP"/>
    <property type="match status" value="1"/>
</dbReference>
<gene>
    <name evidence="7" type="ORF">NCTC503_01678</name>
</gene>
<evidence type="ECO:0000313" key="8">
    <source>
        <dbReference type="Proteomes" id="UP000308489"/>
    </source>
</evidence>
<dbReference type="Proteomes" id="UP000308489">
    <property type="component" value="Chromosome 1"/>
</dbReference>
<sequence length="108" mass="11937">MITANFKRKHNKIFSFKISGHAGYKDPGYDIVCSAVSAISLSIANGITDILYIEPLINTGDGLLSLDLSHVSCDQIEKCQILLETMLLGIKTVENEYGKYIKVVEEEV</sequence>
<evidence type="ECO:0000256" key="1">
    <source>
        <dbReference type="ARBA" id="ARBA00022517"/>
    </source>
</evidence>
<dbReference type="KEGG" id="hhw:NCTC503_01678"/>
<dbReference type="InterPro" id="IPR007422">
    <property type="entry name" value="Peptidase_Prp"/>
</dbReference>
<keyword evidence="4" id="KW-0788">Thiol protease</keyword>
<evidence type="ECO:0000256" key="3">
    <source>
        <dbReference type="ARBA" id="ARBA00022801"/>
    </source>
</evidence>
<comment type="similarity">
    <text evidence="5">Belongs to the Prp family.</text>
</comment>
<evidence type="ECO:0000256" key="5">
    <source>
        <dbReference type="ARBA" id="ARBA00044503"/>
    </source>
</evidence>
<evidence type="ECO:0000256" key="4">
    <source>
        <dbReference type="ARBA" id="ARBA00022807"/>
    </source>
</evidence>
<protein>
    <recommendedName>
        <fullName evidence="6">Ribosomal processing cysteine protease Prp</fullName>
    </recommendedName>
</protein>
<dbReference type="PANTHER" id="PTHR39178">
    <property type="entry name" value="HYPOTHETICAL RIBOSOME-ASSOCIATED PROTEIN"/>
    <property type="match status" value="1"/>
</dbReference>
<evidence type="ECO:0000256" key="6">
    <source>
        <dbReference type="ARBA" id="ARBA00044538"/>
    </source>
</evidence>
<dbReference type="Pfam" id="PF04327">
    <property type="entry name" value="Peptidase_Prp"/>
    <property type="match status" value="1"/>
</dbReference>
<reference evidence="7 8" key="1">
    <citation type="submission" date="2019-05" db="EMBL/GenBank/DDBJ databases">
        <authorList>
            <consortium name="Pathogen Informatics"/>
        </authorList>
    </citation>
    <scope>NUCLEOTIDE SEQUENCE [LARGE SCALE GENOMIC DNA]</scope>
    <source>
        <strain evidence="7 8">NCTC503</strain>
    </source>
</reference>
<dbReference type="GO" id="GO:0005840">
    <property type="term" value="C:ribosome"/>
    <property type="evidence" value="ECO:0007669"/>
    <property type="project" value="UniProtKB-KW"/>
</dbReference>
<keyword evidence="3" id="KW-0378">Hydrolase</keyword>
<dbReference type="AlphaFoldDB" id="A0A4U9RJQ6"/>
<dbReference type="InterPro" id="IPR036764">
    <property type="entry name" value="Peptidase_Prp_sf"/>
</dbReference>
<dbReference type="OrthoDB" id="48998at2"/>
<name>A0A4U9RJQ6_HATHI</name>
<evidence type="ECO:0000256" key="2">
    <source>
        <dbReference type="ARBA" id="ARBA00022670"/>
    </source>
</evidence>
<dbReference type="GO" id="GO:0042254">
    <property type="term" value="P:ribosome biogenesis"/>
    <property type="evidence" value="ECO:0007669"/>
    <property type="project" value="UniProtKB-KW"/>
</dbReference>
<keyword evidence="2" id="KW-0645">Protease</keyword>
<dbReference type="SUPFAM" id="SSF118010">
    <property type="entry name" value="TM1457-like"/>
    <property type="match status" value="1"/>
</dbReference>
<dbReference type="EMBL" id="LR590481">
    <property type="protein sequence ID" value="VTQ90823.1"/>
    <property type="molecule type" value="Genomic_DNA"/>
</dbReference>
<keyword evidence="7" id="KW-0689">Ribosomal protein</keyword>
<organism evidence="7 8">
    <name type="scientific">Hathewaya histolytica</name>
    <name type="common">Clostridium histolyticum</name>
    <dbReference type="NCBI Taxonomy" id="1498"/>
    <lineage>
        <taxon>Bacteria</taxon>
        <taxon>Bacillati</taxon>
        <taxon>Bacillota</taxon>
        <taxon>Clostridia</taxon>
        <taxon>Eubacteriales</taxon>
        <taxon>Clostridiaceae</taxon>
        <taxon>Hathewaya</taxon>
    </lineage>
</organism>
<dbReference type="Gene3D" id="3.30.70.1490">
    <property type="entry name" value="Cysteine protease Prp"/>
    <property type="match status" value="1"/>
</dbReference>
<dbReference type="CDD" id="cd16332">
    <property type="entry name" value="Prp-like"/>
    <property type="match status" value="1"/>
</dbReference>
<keyword evidence="8" id="KW-1185">Reference proteome</keyword>